<sequence length="72" mass="8055">MVGNKFVAVLVVAFLIQIGGAQNFHYINEIQHGEEYMYNGSIRHLNSIPVVLGSLILGHCLKLIPALFVNYR</sequence>
<comment type="caution">
    <text evidence="3">The sequence shown here is derived from an EMBL/GenBank/DDBJ whole genome shotgun (WGS) entry which is preliminary data.</text>
</comment>
<evidence type="ECO:0000256" key="2">
    <source>
        <dbReference type="SAM" id="SignalP"/>
    </source>
</evidence>
<evidence type="ECO:0000313" key="4">
    <source>
        <dbReference type="Proteomes" id="UP001162162"/>
    </source>
</evidence>
<keyword evidence="4" id="KW-1185">Reference proteome</keyword>
<organism evidence="3 4">
    <name type="scientific">Aromia moschata</name>
    <dbReference type="NCBI Taxonomy" id="1265417"/>
    <lineage>
        <taxon>Eukaryota</taxon>
        <taxon>Metazoa</taxon>
        <taxon>Ecdysozoa</taxon>
        <taxon>Arthropoda</taxon>
        <taxon>Hexapoda</taxon>
        <taxon>Insecta</taxon>
        <taxon>Pterygota</taxon>
        <taxon>Neoptera</taxon>
        <taxon>Endopterygota</taxon>
        <taxon>Coleoptera</taxon>
        <taxon>Polyphaga</taxon>
        <taxon>Cucujiformia</taxon>
        <taxon>Chrysomeloidea</taxon>
        <taxon>Cerambycidae</taxon>
        <taxon>Cerambycinae</taxon>
        <taxon>Callichromatini</taxon>
        <taxon>Aromia</taxon>
    </lineage>
</organism>
<keyword evidence="1" id="KW-0472">Membrane</keyword>
<feature type="chain" id="PRO_5043922575" evidence="2">
    <location>
        <begin position="22"/>
        <end position="72"/>
    </location>
</feature>
<name>A0AAV8Z4S0_9CUCU</name>
<evidence type="ECO:0000313" key="3">
    <source>
        <dbReference type="EMBL" id="KAJ8959155.1"/>
    </source>
</evidence>
<feature type="transmembrane region" description="Helical" evidence="1">
    <location>
        <begin position="45"/>
        <end position="69"/>
    </location>
</feature>
<keyword evidence="1" id="KW-0812">Transmembrane</keyword>
<feature type="signal peptide" evidence="2">
    <location>
        <begin position="1"/>
        <end position="21"/>
    </location>
</feature>
<keyword evidence="1" id="KW-1133">Transmembrane helix</keyword>
<dbReference type="AlphaFoldDB" id="A0AAV8Z4S0"/>
<reference evidence="3" key="1">
    <citation type="journal article" date="2023" name="Insect Mol. Biol.">
        <title>Genome sequencing provides insights into the evolution of gene families encoding plant cell wall-degrading enzymes in longhorned beetles.</title>
        <authorList>
            <person name="Shin N.R."/>
            <person name="Okamura Y."/>
            <person name="Kirsch R."/>
            <person name="Pauchet Y."/>
        </authorList>
    </citation>
    <scope>NUCLEOTIDE SEQUENCE</scope>
    <source>
        <strain evidence="3">AMC_N1</strain>
    </source>
</reference>
<keyword evidence="2" id="KW-0732">Signal</keyword>
<proteinExistence type="predicted"/>
<protein>
    <submittedName>
        <fullName evidence="3">Uncharacterized protein</fullName>
    </submittedName>
</protein>
<evidence type="ECO:0000256" key="1">
    <source>
        <dbReference type="SAM" id="Phobius"/>
    </source>
</evidence>
<dbReference type="Proteomes" id="UP001162162">
    <property type="component" value="Unassembled WGS sequence"/>
</dbReference>
<dbReference type="EMBL" id="JAPWTK010000014">
    <property type="protein sequence ID" value="KAJ8959155.1"/>
    <property type="molecule type" value="Genomic_DNA"/>
</dbReference>
<gene>
    <name evidence="3" type="ORF">NQ318_022416</name>
</gene>
<accession>A0AAV8Z4S0</accession>